<feature type="transmembrane region" description="Helical" evidence="8">
    <location>
        <begin position="12"/>
        <end position="30"/>
    </location>
</feature>
<evidence type="ECO:0000313" key="11">
    <source>
        <dbReference type="EMBL" id="SBW06269.1"/>
    </source>
</evidence>
<keyword evidence="2" id="KW-1003">Cell membrane</keyword>
<sequence>MLIQVMTSPLQLAWLGAILLLCGEVVALFCVGNLVRLIVVSTLADAGYVLIGLGLGGPAGDAGAAMHLEYQVAMRGFLALTAWWLIRRTGSAQLCDLTGSGRRMPVAATLFGFGMFSVMGLSPFKGAFSRFLVLYAAIEQGQWLIAAVGTVASIVAAVYFILVIQRICFEPPRRRLDLSPPPAGVPVLAAGLGLVTIVMSLWPAPFLDWAKAAMHVADGAAVPEFESPWASIALLPYVGGFAVYAVGRLSARARDVAAVLLAAGTLALAWFDPGIEPVSRVFVLMIAAVAFVVVLYSLGYMAHADYANRYWFFLFLMTGSLIGVATARDFGNFYVFWELMTWTSYFLVIHEQTERALKAGLVYFVMCAAGAYVMHFGILLVHAETGTFEMAAVAAHAGRIAPTVGLLAVACFLVGFAVKAGFVPLHQWLPLAHPAAPSSISAPLSGLLTKAGVFGLVKVFYVVFGAAALERFAVRGVDLGTVVTVLGCATLLYGEVMALMQRELKRMLAYSTLAQIGEIGAVLGLGTSLAATAALLHATNHAAMKSLLFLAAGALILRGGRRRIDELAGLGRAMPVTAGCYALATLAIMGLPPFSGFVSKFLMIYAAAQAGQVAVAAVILAGSFVGCFYYLRVVRLLFFHPYEGPAVSEAPASMLVAMGILAAAVVFGGVFPQAQLGLIAPAVAEMTARGLAAAAVPDLTLVWTPAAAIAAAGAVAAYLVGRRSVAWAGRVAVASLLLAALAVALGGAGGDRLSFWFGILIALVGAGNMSHATAYLAHGHAQPRFYAAFGLMIAGLLGLAASPDAFNFFAFWELMSSWTLYFAIVHEETDEARREGFKYFLFNTVGASLMFLGFAMLSARAGSFAFAELGRVLRSAPLAWGGGAVVLVFLGMVMKAAQLPFRIDYQMHPATAPTPVSGYISAVLLKCGPFGILKLSVLFGGAAALGRLGMIDGLPLVMYAIAAIAAVTILYAGAMAVIQSGIKRLLIYSTVSQLGYILLGISLGTDLGVAGGLMHLANHMMLKNLLFLGAGCIMAQVHATSLDELGGLARRMPVTFGIFLFAGLSLAGLPPLNGFASKWLIFQAAFQSGHYLLGASAMVGSLLTLAAILKFVHAAFLGAPCAAAAEVREAPLAMLAPMAAMAAACVVVGVFPGVLLVPIAAIEGELGLAPVAASLFGGLPGLDGWSPAVLWVLAAAVAAAVGLYPRLGGRNAAVVGTHLHACGVTDIAPAAAHVAASNLFESADRAIRLALQPRRDG</sequence>
<accession>A0A212K3I2</accession>
<feature type="transmembrane region" description="Helical" evidence="8">
    <location>
        <begin position="572"/>
        <end position="591"/>
    </location>
</feature>
<evidence type="ECO:0000256" key="4">
    <source>
        <dbReference type="ARBA" id="ARBA00022989"/>
    </source>
</evidence>
<dbReference type="PANTHER" id="PTHR42682">
    <property type="entry name" value="HYDROGENASE-4 COMPONENT F"/>
    <property type="match status" value="1"/>
</dbReference>
<dbReference type="Pfam" id="PF00662">
    <property type="entry name" value="Proton_antipo_N"/>
    <property type="match status" value="1"/>
</dbReference>
<feature type="transmembrane region" description="Helical" evidence="8">
    <location>
        <begin position="512"/>
        <end position="536"/>
    </location>
</feature>
<evidence type="ECO:0000256" key="3">
    <source>
        <dbReference type="ARBA" id="ARBA00022692"/>
    </source>
</evidence>
<feature type="domain" description="NADH:quinone oxidoreductase/Mrp antiporter transmembrane" evidence="9">
    <location>
        <begin position="328"/>
        <end position="623"/>
    </location>
</feature>
<dbReference type="PANTHER" id="PTHR42682:SF4">
    <property type="entry name" value="NADH-UBIQUINONE_PLASTOQUINONE"/>
    <property type="match status" value="1"/>
</dbReference>
<feature type="transmembrane region" description="Helical" evidence="8">
    <location>
        <begin position="310"/>
        <end position="327"/>
    </location>
</feature>
<keyword evidence="5" id="KW-0560">Oxidoreductase</keyword>
<dbReference type="GO" id="GO:0008137">
    <property type="term" value="F:NADH dehydrogenase (ubiquinone) activity"/>
    <property type="evidence" value="ECO:0007669"/>
    <property type="project" value="InterPro"/>
</dbReference>
<evidence type="ECO:0000259" key="10">
    <source>
        <dbReference type="Pfam" id="PF00662"/>
    </source>
</evidence>
<feature type="transmembrane region" description="Helical" evidence="8">
    <location>
        <begin position="68"/>
        <end position="86"/>
    </location>
</feature>
<feature type="transmembrane region" description="Helical" evidence="8">
    <location>
        <begin position="956"/>
        <end position="978"/>
    </location>
</feature>
<feature type="transmembrane region" description="Helical" evidence="8">
    <location>
        <begin position="447"/>
        <end position="469"/>
    </location>
</feature>
<dbReference type="InterPro" id="IPR003918">
    <property type="entry name" value="NADH_UbQ_OxRdtase"/>
</dbReference>
<keyword evidence="6 8" id="KW-0472">Membrane</keyword>
<dbReference type="Pfam" id="PF00361">
    <property type="entry name" value="Proton_antipo_M"/>
    <property type="match status" value="3"/>
</dbReference>
<feature type="transmembrane region" description="Helical" evidence="8">
    <location>
        <begin position="918"/>
        <end position="944"/>
    </location>
</feature>
<feature type="transmembrane region" description="Helical" evidence="8">
    <location>
        <begin position="1054"/>
        <end position="1072"/>
    </location>
</feature>
<protein>
    <submittedName>
        <fullName evidence="11">Carbon monoxide-induced hydrogenase membrane protein CooM</fullName>
    </submittedName>
</protein>
<feature type="transmembrane region" description="Helical" evidence="8">
    <location>
        <begin position="481"/>
        <end position="500"/>
    </location>
</feature>
<proteinExistence type="predicted"/>
<evidence type="ECO:0000256" key="2">
    <source>
        <dbReference type="ARBA" id="ARBA00022475"/>
    </source>
</evidence>
<dbReference type="GO" id="GO:0016491">
    <property type="term" value="F:oxidoreductase activity"/>
    <property type="evidence" value="ECO:0007669"/>
    <property type="project" value="UniProtKB-KW"/>
</dbReference>
<feature type="transmembrane region" description="Helical" evidence="8">
    <location>
        <begin position="603"/>
        <end position="631"/>
    </location>
</feature>
<gene>
    <name evidence="11" type="ORF">KL86APRO_12085</name>
</gene>
<feature type="transmembrane region" description="Helical" evidence="8">
    <location>
        <begin position="652"/>
        <end position="671"/>
    </location>
</feature>
<feature type="transmembrane region" description="Helical" evidence="8">
    <location>
        <begin position="808"/>
        <end position="825"/>
    </location>
</feature>
<dbReference type="InterPro" id="IPR001750">
    <property type="entry name" value="ND/Mrp_TM"/>
</dbReference>
<organism evidence="11">
    <name type="scientific">uncultured Alphaproteobacteria bacterium</name>
    <dbReference type="NCBI Taxonomy" id="91750"/>
    <lineage>
        <taxon>Bacteria</taxon>
        <taxon>Pseudomonadati</taxon>
        <taxon>Pseudomonadota</taxon>
        <taxon>Alphaproteobacteria</taxon>
        <taxon>environmental samples</taxon>
    </lineage>
</organism>
<feature type="transmembrane region" description="Helical" evidence="8">
    <location>
        <begin position="144"/>
        <end position="164"/>
    </location>
</feature>
<feature type="transmembrane region" description="Helical" evidence="8">
    <location>
        <begin position="185"/>
        <end position="207"/>
    </location>
</feature>
<feature type="transmembrane region" description="Helical" evidence="8">
    <location>
        <begin position="1132"/>
        <end position="1161"/>
    </location>
</feature>
<evidence type="ECO:0000259" key="9">
    <source>
        <dbReference type="Pfam" id="PF00361"/>
    </source>
</evidence>
<feature type="domain" description="NADH-Ubiquinone oxidoreductase (complex I) chain 5 N-terminal" evidence="10">
    <location>
        <begin position="275"/>
        <end position="310"/>
    </location>
</feature>
<dbReference type="AlphaFoldDB" id="A0A212K3I2"/>
<evidence type="ECO:0000256" key="7">
    <source>
        <dbReference type="RuleBase" id="RU000320"/>
    </source>
</evidence>
<feature type="transmembrane region" description="Helical" evidence="8">
    <location>
        <begin position="837"/>
        <end position="858"/>
    </location>
</feature>
<dbReference type="InterPro" id="IPR001516">
    <property type="entry name" value="Proton_antipo_N"/>
</dbReference>
<keyword evidence="4 8" id="KW-1133">Transmembrane helix</keyword>
<feature type="transmembrane region" description="Helical" evidence="8">
    <location>
        <begin position="985"/>
        <end position="1005"/>
    </location>
</feature>
<feature type="transmembrane region" description="Helical" evidence="8">
    <location>
        <begin position="755"/>
        <end position="777"/>
    </location>
</feature>
<feature type="transmembrane region" description="Helical" evidence="8">
    <location>
        <begin position="361"/>
        <end position="383"/>
    </location>
</feature>
<feature type="transmembrane region" description="Helical" evidence="8">
    <location>
        <begin position="1092"/>
        <end position="1112"/>
    </location>
</feature>
<evidence type="ECO:0000256" key="8">
    <source>
        <dbReference type="SAM" id="Phobius"/>
    </source>
</evidence>
<feature type="transmembrane region" description="Helical" evidence="8">
    <location>
        <begin position="277"/>
        <end position="298"/>
    </location>
</feature>
<feature type="transmembrane region" description="Helical" evidence="8">
    <location>
        <begin position="227"/>
        <end position="246"/>
    </location>
</feature>
<feature type="transmembrane region" description="Helical" evidence="8">
    <location>
        <begin position="106"/>
        <end position="124"/>
    </location>
</feature>
<feature type="transmembrane region" description="Helical" evidence="8">
    <location>
        <begin position="784"/>
        <end position="802"/>
    </location>
</feature>
<feature type="transmembrane region" description="Helical" evidence="8">
    <location>
        <begin position="701"/>
        <end position="720"/>
    </location>
</feature>
<comment type="subcellular location">
    <subcellularLocation>
        <location evidence="1">Cell membrane</location>
        <topology evidence="1">Multi-pass membrane protein</topology>
    </subcellularLocation>
    <subcellularLocation>
        <location evidence="7">Membrane</location>
        <topology evidence="7">Multi-pass membrane protein</topology>
    </subcellularLocation>
</comment>
<dbReference type="PRINTS" id="PR01437">
    <property type="entry name" value="NUOXDRDTASE4"/>
</dbReference>
<feature type="domain" description="NADH:quinone oxidoreductase/Mrp antiporter transmembrane" evidence="9">
    <location>
        <begin position="12"/>
        <end position="154"/>
    </location>
</feature>
<feature type="transmembrane region" description="Helical" evidence="8">
    <location>
        <begin position="1025"/>
        <end position="1042"/>
    </location>
</feature>
<dbReference type="GO" id="GO:0042773">
    <property type="term" value="P:ATP synthesis coupled electron transport"/>
    <property type="evidence" value="ECO:0007669"/>
    <property type="project" value="InterPro"/>
</dbReference>
<reference evidence="11" key="1">
    <citation type="submission" date="2016-04" db="EMBL/GenBank/DDBJ databases">
        <authorList>
            <person name="Evans L.H."/>
            <person name="Alamgir A."/>
            <person name="Owens N."/>
            <person name="Weber N.D."/>
            <person name="Virtaneva K."/>
            <person name="Barbian K."/>
            <person name="Babar A."/>
            <person name="Rosenke K."/>
        </authorList>
    </citation>
    <scope>NUCLEOTIDE SEQUENCE</scope>
    <source>
        <strain evidence="11">86</strain>
    </source>
</reference>
<evidence type="ECO:0000256" key="5">
    <source>
        <dbReference type="ARBA" id="ARBA00023002"/>
    </source>
</evidence>
<name>A0A212K3I2_9PROT</name>
<feature type="transmembrane region" description="Helical" evidence="8">
    <location>
        <begin position="37"/>
        <end position="56"/>
    </location>
</feature>
<feature type="domain" description="NADH:quinone oxidoreductase/Mrp antiporter transmembrane" evidence="9">
    <location>
        <begin position="803"/>
        <end position="1104"/>
    </location>
</feature>
<dbReference type="InterPro" id="IPR052175">
    <property type="entry name" value="ComplexI-like_HydComp"/>
</dbReference>
<evidence type="ECO:0000256" key="1">
    <source>
        <dbReference type="ARBA" id="ARBA00004651"/>
    </source>
</evidence>
<feature type="transmembrane region" description="Helical" evidence="8">
    <location>
        <begin position="253"/>
        <end position="271"/>
    </location>
</feature>
<dbReference type="EMBL" id="FLUO01000001">
    <property type="protein sequence ID" value="SBW06269.1"/>
    <property type="molecule type" value="Genomic_DNA"/>
</dbReference>
<feature type="transmembrane region" description="Helical" evidence="8">
    <location>
        <begin position="878"/>
        <end position="897"/>
    </location>
</feature>
<feature type="transmembrane region" description="Helical" evidence="8">
    <location>
        <begin position="403"/>
        <end position="426"/>
    </location>
</feature>
<feature type="transmembrane region" description="Helical" evidence="8">
    <location>
        <begin position="727"/>
        <end position="749"/>
    </location>
</feature>
<evidence type="ECO:0000256" key="6">
    <source>
        <dbReference type="ARBA" id="ARBA00023136"/>
    </source>
</evidence>
<feature type="transmembrane region" description="Helical" evidence="8">
    <location>
        <begin position="1184"/>
        <end position="1204"/>
    </location>
</feature>
<dbReference type="GO" id="GO:0005886">
    <property type="term" value="C:plasma membrane"/>
    <property type="evidence" value="ECO:0007669"/>
    <property type="project" value="UniProtKB-SubCell"/>
</dbReference>
<keyword evidence="3 7" id="KW-0812">Transmembrane</keyword>